<dbReference type="RefSeq" id="WP_192782074.1">
    <property type="nucleotide sequence ID" value="NZ_JADBEG010000001.1"/>
</dbReference>
<protein>
    <recommendedName>
        <fullName evidence="4">Insulinase family protein</fullName>
    </recommendedName>
</protein>
<evidence type="ECO:0000256" key="1">
    <source>
        <dbReference type="SAM" id="Phobius"/>
    </source>
</evidence>
<keyword evidence="1" id="KW-0472">Membrane</keyword>
<dbReference type="Proteomes" id="UP000631670">
    <property type="component" value="Unassembled WGS sequence"/>
</dbReference>
<evidence type="ECO:0008006" key="4">
    <source>
        <dbReference type="Google" id="ProtNLM"/>
    </source>
</evidence>
<dbReference type="SUPFAM" id="SSF63411">
    <property type="entry name" value="LuxS/MPP-like metallohydrolase"/>
    <property type="match status" value="2"/>
</dbReference>
<name>A0ABR9HSE9_9PSEU</name>
<keyword evidence="3" id="KW-1185">Reference proteome</keyword>
<organism evidence="2 3">
    <name type="scientific">Amycolatopsis lexingtonensis</name>
    <dbReference type="NCBI Taxonomy" id="218822"/>
    <lineage>
        <taxon>Bacteria</taxon>
        <taxon>Bacillati</taxon>
        <taxon>Actinomycetota</taxon>
        <taxon>Actinomycetes</taxon>
        <taxon>Pseudonocardiales</taxon>
        <taxon>Pseudonocardiaceae</taxon>
        <taxon>Amycolatopsis</taxon>
    </lineage>
</organism>
<dbReference type="InterPro" id="IPR011249">
    <property type="entry name" value="Metalloenz_LuxS/M16"/>
</dbReference>
<keyword evidence="1" id="KW-1133">Transmembrane helix</keyword>
<gene>
    <name evidence="2" type="ORF">H4696_000955</name>
</gene>
<evidence type="ECO:0000313" key="2">
    <source>
        <dbReference type="EMBL" id="MBE1493855.1"/>
    </source>
</evidence>
<accession>A0ABR9HSE9</accession>
<dbReference type="Gene3D" id="3.30.830.10">
    <property type="entry name" value="Metalloenzyme, LuxS/M16 peptidase-like"/>
    <property type="match status" value="2"/>
</dbReference>
<feature type="transmembrane region" description="Helical" evidence="1">
    <location>
        <begin position="490"/>
        <end position="513"/>
    </location>
</feature>
<evidence type="ECO:0000313" key="3">
    <source>
        <dbReference type="Proteomes" id="UP000631670"/>
    </source>
</evidence>
<sequence length="546" mass="57781">MLSTFEVDGVPAVTAKRSGPPAAGLVFRVGRADETLATAGITHLVEHLALHRFGVGEHHFNGATGADHTYFEMTGSEAEVVAFLTGVCTSLNDLPMDRLETEKSILRTEESRRGGGGLLFRHRYGAQGYGLADFLELGLPRLGPAEVAHWARTWFTRENAVLWVAGERVPAGLRLPLPPGARRPVPPRPAALTGPAGFSHGDGSVAFSTVVRRGAEARVFAKVLERELFRALRQEGGYSYEVGTSYQVRGDGFAEIFGLADALPDKQAAVLGGVVDVLAQFKAGRIDPRDVETARAQAESTLRDAEAEALRLPGHAAALLAGRPLPSTEERIAELRAIDVEAVHAVAVEACGSMLLRAPHGHATDWAGYPVVPRFSAAAVAGNRFPAHGRADSYLIVGAEGCSLQTPEGVSTVRFADCAAMLVWPDGGRRLIGTDARSVQVDPTLFAGVTPAVTAAIDAAVGPHRTLPQVSRALPAPPPRPSAPPRERAVRILVVVAAVFGVIALLATAGMVLEPPDATGWAGAGFLWLLAGLFAFTALRRRRMRG</sequence>
<dbReference type="EMBL" id="JADBEG010000001">
    <property type="protein sequence ID" value="MBE1493855.1"/>
    <property type="molecule type" value="Genomic_DNA"/>
</dbReference>
<comment type="caution">
    <text evidence="2">The sequence shown here is derived from an EMBL/GenBank/DDBJ whole genome shotgun (WGS) entry which is preliminary data.</text>
</comment>
<reference evidence="2 3" key="1">
    <citation type="submission" date="2020-10" db="EMBL/GenBank/DDBJ databases">
        <title>Sequencing the genomes of 1000 actinobacteria strains.</title>
        <authorList>
            <person name="Klenk H.-P."/>
        </authorList>
    </citation>
    <scope>NUCLEOTIDE SEQUENCE [LARGE SCALE GENOMIC DNA]</scope>
    <source>
        <strain evidence="2 3">DSM 44653</strain>
    </source>
</reference>
<feature type="transmembrane region" description="Helical" evidence="1">
    <location>
        <begin position="519"/>
        <end position="539"/>
    </location>
</feature>
<proteinExistence type="predicted"/>
<keyword evidence="1" id="KW-0812">Transmembrane</keyword>